<dbReference type="Gene3D" id="3.40.50.300">
    <property type="entry name" value="P-loop containing nucleotide triphosphate hydrolases"/>
    <property type="match status" value="1"/>
</dbReference>
<dbReference type="SUPFAM" id="SSF50615">
    <property type="entry name" value="N-terminal domain of alpha and beta subunits of F1 ATP synthase"/>
    <property type="match status" value="1"/>
</dbReference>
<evidence type="ECO:0000256" key="9">
    <source>
        <dbReference type="ARBA" id="ARBA00023065"/>
    </source>
</evidence>
<sequence length="461" mass="49892">MSTGKVVQIIGAVVDIEFPQDAVPKVYDALKVTEGKLSGLVLEVQQQLGGGVVRTIAMGTSDGLQRGLNVENTGENIQVPVGTATLGRIMNVLGEPIDEAGPIGEEERWSIHRSAPAYADQAMSNELLETGIKVIDLVCPFAKGGKVGLFGGAGVGKTVNMMELIRNIAIEHSGYSVFAGVGERTREGNDFYHEMNDSNVLDKVSLVYGQMNEPPGNRLRVAMTGLTMAEKFRDEGRDVLFFVDNIYRYTLAGTEVSALLGRMPSAVGYQPTLAEEMGILQERITSTKKGSITSIQAVYVPADDLTDPSPATTFAHLDATVVLSRSIAELGIYPAIDPLDSTSRQLDPLVVGEAHYQVARGVQNVLQRYKELKDIIAILGMDELSEEDKQTVSRARKIQRFLSQPFFVAEVFTGSPGKYVSLKDTIAGFTGILAGDYDDLPEQAFYMVGSIEEAAEKAKNM</sequence>
<comment type="catalytic activity">
    <reaction evidence="14">
        <text>ATP + H2O + 4 H(+)(in) = ADP + phosphate + 5 H(+)(out)</text>
        <dbReference type="Rhea" id="RHEA:57720"/>
        <dbReference type="ChEBI" id="CHEBI:15377"/>
        <dbReference type="ChEBI" id="CHEBI:15378"/>
        <dbReference type="ChEBI" id="CHEBI:30616"/>
        <dbReference type="ChEBI" id="CHEBI:43474"/>
        <dbReference type="ChEBI" id="CHEBI:456216"/>
        <dbReference type="EC" id="7.1.2.2"/>
    </reaction>
</comment>
<dbReference type="GO" id="GO:0045259">
    <property type="term" value="C:proton-transporting ATP synthase complex"/>
    <property type="evidence" value="ECO:0007669"/>
    <property type="project" value="UniProtKB-KW"/>
</dbReference>
<keyword evidence="6 14" id="KW-0375">Hydrogen ion transport</keyword>
<keyword evidence="5 14" id="KW-0547">Nucleotide-binding</keyword>
<dbReference type="Proteomes" id="UP000321525">
    <property type="component" value="Unassembled WGS sequence"/>
</dbReference>
<dbReference type="InterPro" id="IPR024034">
    <property type="entry name" value="ATPase_F1/V1_b/a_C"/>
</dbReference>
<dbReference type="InterPro" id="IPR055190">
    <property type="entry name" value="ATP-synt_VA_C"/>
</dbReference>
<accession>A0A5C6Q688</accession>
<evidence type="ECO:0000256" key="3">
    <source>
        <dbReference type="ARBA" id="ARBA00022475"/>
    </source>
</evidence>
<evidence type="ECO:0000256" key="6">
    <source>
        <dbReference type="ARBA" id="ARBA00022781"/>
    </source>
</evidence>
<comment type="subcellular location">
    <subcellularLocation>
        <location evidence="14">Cell membrane</location>
        <topology evidence="14">Peripheral membrane protein</topology>
    </subcellularLocation>
    <subcellularLocation>
        <location evidence="1">Membrane</location>
        <topology evidence="1">Peripheral membrane protein</topology>
    </subcellularLocation>
</comment>
<dbReference type="Proteomes" id="UP000321917">
    <property type="component" value="Unassembled WGS sequence"/>
</dbReference>
<dbReference type="HAMAP" id="MF_01347">
    <property type="entry name" value="ATP_synth_beta_bact"/>
    <property type="match status" value="1"/>
</dbReference>
<dbReference type="CDD" id="cd18110">
    <property type="entry name" value="ATP-synt_F1_beta_C"/>
    <property type="match status" value="1"/>
</dbReference>
<dbReference type="Pfam" id="PF02874">
    <property type="entry name" value="ATP-synt_ab_N"/>
    <property type="match status" value="1"/>
</dbReference>
<dbReference type="SUPFAM" id="SSF47917">
    <property type="entry name" value="C-terminal domain of alpha and beta subunits of F1 ATP synthase"/>
    <property type="match status" value="1"/>
</dbReference>
<dbReference type="InterPro" id="IPR036121">
    <property type="entry name" value="ATPase_F1/V1/A1_a/bsu_N_sf"/>
</dbReference>
<keyword evidence="10 14" id="KW-0472">Membrane</keyword>
<proteinExistence type="inferred from homology"/>
<dbReference type="FunFam" id="3.40.50.300:FF:000004">
    <property type="entry name" value="ATP synthase subunit beta"/>
    <property type="match status" value="1"/>
</dbReference>
<dbReference type="NCBIfam" id="TIGR01039">
    <property type="entry name" value="atpD"/>
    <property type="match status" value="1"/>
</dbReference>
<evidence type="ECO:0000256" key="8">
    <source>
        <dbReference type="ARBA" id="ARBA00022967"/>
    </source>
</evidence>
<dbReference type="InterPro" id="IPR005722">
    <property type="entry name" value="ATP_synth_F1_bsu"/>
</dbReference>
<dbReference type="GO" id="GO:0046933">
    <property type="term" value="F:proton-transporting ATP synthase activity, rotational mechanism"/>
    <property type="evidence" value="ECO:0007669"/>
    <property type="project" value="UniProtKB-UniRule"/>
</dbReference>
<keyword evidence="9 14" id="KW-0406">Ion transport</keyword>
<evidence type="ECO:0000313" key="17">
    <source>
        <dbReference type="EMBL" id="TWX64455.1"/>
    </source>
</evidence>
<dbReference type="InterPro" id="IPR004100">
    <property type="entry name" value="ATPase_F1/V1/A1_a/bsu_N"/>
</dbReference>
<protein>
    <recommendedName>
        <fullName evidence="14">ATP synthase subunit beta</fullName>
        <ecNumber evidence="14">7.1.2.2</ecNumber>
    </recommendedName>
    <alternativeName>
        <fullName evidence="14">ATP synthase F1 sector subunit beta</fullName>
    </alternativeName>
    <alternativeName>
        <fullName evidence="14">F-ATPase subunit beta</fullName>
    </alternativeName>
</protein>
<evidence type="ECO:0000256" key="13">
    <source>
        <dbReference type="ARBA" id="ARBA00024342"/>
    </source>
</evidence>
<organism evidence="17 19">
    <name type="scientific">Colwellia hornerae</name>
    <dbReference type="NCBI Taxonomy" id="89402"/>
    <lineage>
        <taxon>Bacteria</taxon>
        <taxon>Pseudomonadati</taxon>
        <taxon>Pseudomonadota</taxon>
        <taxon>Gammaproteobacteria</taxon>
        <taxon>Alteromonadales</taxon>
        <taxon>Colwelliaceae</taxon>
        <taxon>Colwellia</taxon>
    </lineage>
</organism>
<dbReference type="CDD" id="cd01133">
    <property type="entry name" value="F1-ATPase_beta_CD"/>
    <property type="match status" value="1"/>
</dbReference>
<dbReference type="Gene3D" id="2.40.10.170">
    <property type="match status" value="1"/>
</dbReference>
<dbReference type="OrthoDB" id="9801639at2"/>
<dbReference type="InterPro" id="IPR003593">
    <property type="entry name" value="AAA+_ATPase"/>
</dbReference>
<dbReference type="SUPFAM" id="SSF52540">
    <property type="entry name" value="P-loop containing nucleoside triphosphate hydrolases"/>
    <property type="match status" value="1"/>
</dbReference>
<gene>
    <name evidence="14 17" type="primary">atpD</name>
    <name evidence="16" type="ORF">ESZ26_16210</name>
    <name evidence="17" type="ORF">ESZ27_14265</name>
</gene>
<dbReference type="Gene3D" id="1.10.1140.10">
    <property type="entry name" value="Bovine Mitochondrial F1-atpase, Atp Synthase Beta Chain, Chain D, domain 3"/>
    <property type="match status" value="1"/>
</dbReference>
<keyword evidence="18" id="KW-1185">Reference proteome</keyword>
<dbReference type="PROSITE" id="PS00152">
    <property type="entry name" value="ATPASE_ALPHA_BETA"/>
    <property type="match status" value="1"/>
</dbReference>
<evidence type="ECO:0000256" key="1">
    <source>
        <dbReference type="ARBA" id="ARBA00004170"/>
    </source>
</evidence>
<evidence type="ECO:0000256" key="5">
    <source>
        <dbReference type="ARBA" id="ARBA00022741"/>
    </source>
</evidence>
<feature type="domain" description="AAA+ ATPase" evidence="15">
    <location>
        <begin position="143"/>
        <end position="328"/>
    </location>
</feature>
<comment type="function">
    <text evidence="14">Produces ATP from ADP in the presence of a proton gradient across the membrane. The catalytic sites are hosted primarily by the beta subunits.</text>
</comment>
<dbReference type="EMBL" id="VOLR01000028">
    <property type="protein sequence ID" value="TWX55553.1"/>
    <property type="molecule type" value="Genomic_DNA"/>
</dbReference>
<dbReference type="EMBL" id="VOLQ01000031">
    <property type="protein sequence ID" value="TWX64455.1"/>
    <property type="molecule type" value="Genomic_DNA"/>
</dbReference>
<dbReference type="RefSeq" id="WP_146800497.1">
    <property type="nucleotide sequence ID" value="NZ_VOLP01000027.1"/>
</dbReference>
<dbReference type="GO" id="GO:0005886">
    <property type="term" value="C:plasma membrane"/>
    <property type="evidence" value="ECO:0007669"/>
    <property type="project" value="UniProtKB-SubCell"/>
</dbReference>
<evidence type="ECO:0000256" key="7">
    <source>
        <dbReference type="ARBA" id="ARBA00022840"/>
    </source>
</evidence>
<keyword evidence="12 14" id="KW-0066">ATP synthesis</keyword>
<dbReference type="InterPro" id="IPR000194">
    <property type="entry name" value="ATPase_F1/V1/A1_a/bsu_nucl-bd"/>
</dbReference>
<dbReference type="Pfam" id="PF22919">
    <property type="entry name" value="ATP-synt_VA_C"/>
    <property type="match status" value="1"/>
</dbReference>
<reference evidence="17 19" key="1">
    <citation type="submission" date="2019-07" db="EMBL/GenBank/DDBJ databases">
        <title>Genomes of sea-ice associated Colwellia species.</title>
        <authorList>
            <person name="Bowman J.P."/>
        </authorList>
    </citation>
    <scope>NUCLEOTIDE SEQUENCE [LARGE SCALE GENOMIC DNA]</scope>
    <source>
        <strain evidence="16 18">ACAM 607</strain>
        <strain evidence="17 19">IC036</strain>
    </source>
</reference>
<comment type="caution">
    <text evidence="17">The sequence shown here is derived from an EMBL/GenBank/DDBJ whole genome shotgun (WGS) entry which is preliminary data.</text>
</comment>
<dbReference type="FunFam" id="1.10.1140.10:FF:000001">
    <property type="entry name" value="ATP synthase subunit beta"/>
    <property type="match status" value="1"/>
</dbReference>
<evidence type="ECO:0000259" key="15">
    <source>
        <dbReference type="SMART" id="SM00382"/>
    </source>
</evidence>
<dbReference type="CDD" id="cd18115">
    <property type="entry name" value="ATP-synt_F1_beta_N"/>
    <property type="match status" value="1"/>
</dbReference>
<keyword evidence="7 14" id="KW-0067">ATP-binding</keyword>
<evidence type="ECO:0000256" key="10">
    <source>
        <dbReference type="ARBA" id="ARBA00023136"/>
    </source>
</evidence>
<keyword evidence="8 14" id="KW-1278">Translocase</keyword>
<evidence type="ECO:0000256" key="2">
    <source>
        <dbReference type="ARBA" id="ARBA00022448"/>
    </source>
</evidence>
<dbReference type="Pfam" id="PF00006">
    <property type="entry name" value="ATP-synt_ab"/>
    <property type="match status" value="1"/>
</dbReference>
<evidence type="ECO:0000313" key="19">
    <source>
        <dbReference type="Proteomes" id="UP000321917"/>
    </source>
</evidence>
<dbReference type="AlphaFoldDB" id="A0A5C6Q688"/>
<dbReference type="InterPro" id="IPR020003">
    <property type="entry name" value="ATPase_a/bsu_AS"/>
</dbReference>
<evidence type="ECO:0000256" key="14">
    <source>
        <dbReference type="HAMAP-Rule" id="MF_01347"/>
    </source>
</evidence>
<comment type="similarity">
    <text evidence="13">Belongs to the ATPase alpha/beta chains family. T3SS ATPase subfamily.</text>
</comment>
<dbReference type="PANTHER" id="PTHR15184:SF71">
    <property type="entry name" value="ATP SYNTHASE SUBUNIT BETA, MITOCHONDRIAL"/>
    <property type="match status" value="1"/>
</dbReference>
<keyword evidence="3 14" id="KW-1003">Cell membrane</keyword>
<evidence type="ECO:0000256" key="4">
    <source>
        <dbReference type="ARBA" id="ARBA00022519"/>
    </source>
</evidence>
<dbReference type="SMART" id="SM00382">
    <property type="entry name" value="AAA"/>
    <property type="match status" value="1"/>
</dbReference>
<evidence type="ECO:0000256" key="12">
    <source>
        <dbReference type="ARBA" id="ARBA00023310"/>
    </source>
</evidence>
<dbReference type="InterPro" id="IPR050053">
    <property type="entry name" value="ATPase_alpha/beta_chains"/>
</dbReference>
<dbReference type="PANTHER" id="PTHR15184">
    <property type="entry name" value="ATP SYNTHASE"/>
    <property type="match status" value="1"/>
</dbReference>
<dbReference type="FunFam" id="2.40.10.170:FF:000003">
    <property type="entry name" value="ATP synthase subunit beta"/>
    <property type="match status" value="1"/>
</dbReference>
<evidence type="ECO:0000256" key="11">
    <source>
        <dbReference type="ARBA" id="ARBA00023196"/>
    </source>
</evidence>
<evidence type="ECO:0000313" key="18">
    <source>
        <dbReference type="Proteomes" id="UP000321525"/>
    </source>
</evidence>
<name>A0A5C6Q688_9GAMM</name>
<keyword evidence="2 14" id="KW-0813">Transport</keyword>
<feature type="binding site" evidence="14">
    <location>
        <begin position="151"/>
        <end position="158"/>
    </location>
    <ligand>
        <name>ATP</name>
        <dbReference type="ChEBI" id="CHEBI:30616"/>
    </ligand>
</feature>
<dbReference type="EC" id="7.1.2.2" evidence="14"/>
<dbReference type="InterPro" id="IPR027417">
    <property type="entry name" value="P-loop_NTPase"/>
</dbReference>
<evidence type="ECO:0000313" key="16">
    <source>
        <dbReference type="EMBL" id="TWX55553.1"/>
    </source>
</evidence>
<keyword evidence="11 14" id="KW-0139">CF(1)</keyword>
<keyword evidence="4" id="KW-0997">Cell inner membrane</keyword>
<dbReference type="GO" id="GO:0005524">
    <property type="term" value="F:ATP binding"/>
    <property type="evidence" value="ECO:0007669"/>
    <property type="project" value="UniProtKB-UniRule"/>
</dbReference>